<dbReference type="PROSITE" id="PS50404">
    <property type="entry name" value="GST_NTER"/>
    <property type="match status" value="1"/>
</dbReference>
<dbReference type="Proteomes" id="UP000241206">
    <property type="component" value="Unassembled WGS sequence"/>
</dbReference>
<evidence type="ECO:0000256" key="2">
    <source>
        <dbReference type="ARBA" id="ARBA00022679"/>
    </source>
</evidence>
<dbReference type="InterPro" id="IPR036249">
    <property type="entry name" value="Thioredoxin-like_sf"/>
</dbReference>
<dbReference type="InterPro" id="IPR010987">
    <property type="entry name" value="Glutathione-S-Trfase_C-like"/>
</dbReference>
<proteinExistence type="predicted"/>
<dbReference type="Gene3D" id="3.40.30.10">
    <property type="entry name" value="Glutaredoxin"/>
    <property type="match status" value="1"/>
</dbReference>
<feature type="domain" description="GST C-terminal" evidence="4">
    <location>
        <begin position="82"/>
        <end position="219"/>
    </location>
</feature>
<comment type="caution">
    <text evidence="5">The sequence shown here is derived from an EMBL/GenBank/DDBJ whole genome shotgun (WGS) entry which is preliminary data.</text>
</comment>
<dbReference type="InterPro" id="IPR040079">
    <property type="entry name" value="Glutathione_S-Trfase"/>
</dbReference>
<evidence type="ECO:0000313" key="6">
    <source>
        <dbReference type="Proteomes" id="UP000241206"/>
    </source>
</evidence>
<dbReference type="PANTHER" id="PTHR43900:SF97">
    <property type="entry name" value="GLUTATHIONE TRANSFERASE"/>
    <property type="match status" value="1"/>
</dbReference>
<dbReference type="Gene3D" id="1.20.1050.10">
    <property type="match status" value="1"/>
</dbReference>
<evidence type="ECO:0000259" key="3">
    <source>
        <dbReference type="PROSITE" id="PS50404"/>
    </source>
</evidence>
<organism evidence="5 6">
    <name type="scientific">Edaphosphingomonas fennica</name>
    <dbReference type="NCBI Taxonomy" id="114404"/>
    <lineage>
        <taxon>Bacteria</taxon>
        <taxon>Pseudomonadati</taxon>
        <taxon>Pseudomonadota</taxon>
        <taxon>Alphaproteobacteria</taxon>
        <taxon>Sphingomonadales</taxon>
        <taxon>Rhizorhabdaceae</taxon>
        <taxon>Edaphosphingomonas</taxon>
    </lineage>
</organism>
<dbReference type="SFLD" id="SFLDS00019">
    <property type="entry name" value="Glutathione_Transferase_(cytos"/>
    <property type="match status" value="1"/>
</dbReference>
<reference evidence="5 6" key="1">
    <citation type="submission" date="2017-11" db="EMBL/GenBank/DDBJ databases">
        <title>Sphingomonas oleivorans sp. nov., isolated from oil-contaminated soil.</title>
        <authorList>
            <person name="Wang L."/>
            <person name="Chen L."/>
        </authorList>
    </citation>
    <scope>NUCLEOTIDE SEQUENCE [LARGE SCALE GENOMIC DNA]</scope>
    <source>
        <strain evidence="5 6">K101</strain>
    </source>
</reference>
<dbReference type="Pfam" id="PF14497">
    <property type="entry name" value="GST_C_3"/>
    <property type="match status" value="1"/>
</dbReference>
<dbReference type="AlphaFoldDB" id="A0A2T4HME2"/>
<gene>
    <name evidence="5" type="ORF">CV103_18140</name>
</gene>
<dbReference type="SUPFAM" id="SSF52833">
    <property type="entry name" value="Thioredoxin-like"/>
    <property type="match status" value="1"/>
</dbReference>
<dbReference type="SFLD" id="SFLDG00358">
    <property type="entry name" value="Main_(cytGST)"/>
    <property type="match status" value="1"/>
</dbReference>
<keyword evidence="6" id="KW-1185">Reference proteome</keyword>
<dbReference type="RefSeq" id="WP_107395739.1">
    <property type="nucleotide sequence ID" value="NZ_PHHF01000076.1"/>
</dbReference>
<evidence type="ECO:0000313" key="5">
    <source>
        <dbReference type="EMBL" id="PTD16960.1"/>
    </source>
</evidence>
<sequence>MIVYGSSMSPYVRKVLAFAAEKGLDFELKSLGLQADDPDFRAASPFGLMPAFRDGDFRLSDSTAIVTYMEAIKPDPALIPAEPRARAMTIWWDEIADTKFVPCMAKMFFNRIVCPLFLKQEGDLAEADRAEREDLPKLLDFLEPRVPESGYLVEDRLTLADIAIVQPFANFGHVGAGVDAARHPRVAAYVAGIQARPSIAPWIERERAFFAKVGYEPNR</sequence>
<dbReference type="SUPFAM" id="SSF47616">
    <property type="entry name" value="GST C-terminal domain-like"/>
    <property type="match status" value="1"/>
</dbReference>
<dbReference type="Pfam" id="PF13417">
    <property type="entry name" value="GST_N_3"/>
    <property type="match status" value="1"/>
</dbReference>
<evidence type="ECO:0000256" key="1">
    <source>
        <dbReference type="ARBA" id="ARBA00012452"/>
    </source>
</evidence>
<dbReference type="PANTHER" id="PTHR43900">
    <property type="entry name" value="GLUTATHIONE S-TRANSFERASE RHO"/>
    <property type="match status" value="1"/>
</dbReference>
<dbReference type="GO" id="GO:0005737">
    <property type="term" value="C:cytoplasm"/>
    <property type="evidence" value="ECO:0007669"/>
    <property type="project" value="TreeGrafter"/>
</dbReference>
<accession>A0A2T4HME2</accession>
<protein>
    <recommendedName>
        <fullName evidence="1">glutathione transferase</fullName>
        <ecNumber evidence="1">2.5.1.18</ecNumber>
    </recommendedName>
</protein>
<dbReference type="CDD" id="cd00570">
    <property type="entry name" value="GST_N_family"/>
    <property type="match status" value="1"/>
</dbReference>
<evidence type="ECO:0000259" key="4">
    <source>
        <dbReference type="PROSITE" id="PS50405"/>
    </source>
</evidence>
<name>A0A2T4HME2_9SPHN</name>
<dbReference type="InterPro" id="IPR036282">
    <property type="entry name" value="Glutathione-S-Trfase_C_sf"/>
</dbReference>
<dbReference type="GO" id="GO:0043295">
    <property type="term" value="F:glutathione binding"/>
    <property type="evidence" value="ECO:0007669"/>
    <property type="project" value="TreeGrafter"/>
</dbReference>
<keyword evidence="2 5" id="KW-0808">Transferase</keyword>
<dbReference type="InterPro" id="IPR004046">
    <property type="entry name" value="GST_C"/>
</dbReference>
<feature type="domain" description="GST N-terminal" evidence="3">
    <location>
        <begin position="1"/>
        <end position="77"/>
    </location>
</feature>
<dbReference type="GO" id="GO:0004364">
    <property type="term" value="F:glutathione transferase activity"/>
    <property type="evidence" value="ECO:0007669"/>
    <property type="project" value="UniProtKB-EC"/>
</dbReference>
<dbReference type="PROSITE" id="PS50405">
    <property type="entry name" value="GST_CTER"/>
    <property type="match status" value="1"/>
</dbReference>
<dbReference type="EMBL" id="PHHF01000076">
    <property type="protein sequence ID" value="PTD16960.1"/>
    <property type="molecule type" value="Genomic_DNA"/>
</dbReference>
<dbReference type="EC" id="2.5.1.18" evidence="1"/>
<dbReference type="InterPro" id="IPR004045">
    <property type="entry name" value="Glutathione_S-Trfase_N"/>
</dbReference>